<dbReference type="Gene3D" id="1.10.287.130">
    <property type="match status" value="1"/>
</dbReference>
<dbReference type="InterPro" id="IPR003594">
    <property type="entry name" value="HATPase_dom"/>
</dbReference>
<evidence type="ECO:0000313" key="10">
    <source>
        <dbReference type="Proteomes" id="UP000318010"/>
    </source>
</evidence>
<dbReference type="Pfam" id="PF13181">
    <property type="entry name" value="TPR_8"/>
    <property type="match status" value="1"/>
</dbReference>
<keyword evidence="10" id="KW-1185">Reference proteome</keyword>
<dbReference type="SMART" id="SM00387">
    <property type="entry name" value="HATPase_c"/>
    <property type="match status" value="1"/>
</dbReference>
<dbReference type="InterPro" id="IPR004358">
    <property type="entry name" value="Sig_transdc_His_kin-like_C"/>
</dbReference>
<dbReference type="PROSITE" id="PS50109">
    <property type="entry name" value="HIS_KIN"/>
    <property type="match status" value="1"/>
</dbReference>
<dbReference type="CDD" id="cd00082">
    <property type="entry name" value="HisKA"/>
    <property type="match status" value="1"/>
</dbReference>
<proteinExistence type="predicted"/>
<accession>A0A563U4K8</accession>
<gene>
    <name evidence="9" type="ORF">FPZ42_11705</name>
</gene>
<dbReference type="SMART" id="SM00028">
    <property type="entry name" value="TPR"/>
    <property type="match status" value="4"/>
</dbReference>
<evidence type="ECO:0000256" key="1">
    <source>
        <dbReference type="ARBA" id="ARBA00000085"/>
    </source>
</evidence>
<dbReference type="InterPro" id="IPR005467">
    <property type="entry name" value="His_kinase_dom"/>
</dbReference>
<evidence type="ECO:0000256" key="7">
    <source>
        <dbReference type="SAM" id="Phobius"/>
    </source>
</evidence>
<comment type="catalytic activity">
    <reaction evidence="1">
        <text>ATP + protein L-histidine = ADP + protein N-phospho-L-histidine.</text>
        <dbReference type="EC" id="2.7.13.3"/>
    </reaction>
</comment>
<evidence type="ECO:0000313" key="9">
    <source>
        <dbReference type="EMBL" id="TWR26279.1"/>
    </source>
</evidence>
<dbReference type="GO" id="GO:0009927">
    <property type="term" value="F:histidine phosphotransfer kinase activity"/>
    <property type="evidence" value="ECO:0007669"/>
    <property type="project" value="TreeGrafter"/>
</dbReference>
<dbReference type="AlphaFoldDB" id="A0A563U4K8"/>
<sequence>MTPLSVNTLRNPILHHWLLLVVIALSSCGKPSEQKDRGEYSKEFLRIQKETEFKLGHNQLDQGYRYLDSAFANLNHPTLNDRFRYYSFKYVYNQQVIKDFDQALVYADSMMAMANKSVNPQQYSRNYAEANFARGDSFFELKQYSEAYQSYYQGYLTGKNYLNLAAIGDYTYRMGMIMYKKNRYKLAANYFKDSYNSTVAESRTIDRGFPGFYRRQELLDNIGLSYKHNNEADSALKYFNATLSLIDANVKNFPDRKRDLERARGVVYGNKAELYMQTRQYDNAVELLKKSIAINIQPNFDNRDAELSEIKLGQIYLDMHRPDSLIALLGDVRTQLDTVANADVEADYHRLLGNYYLQKNNLRQAIDHIQRYNLLKDSIAKRSSSLMESDVNQQLANYEKQHEIDKLSTSGKIQKIYLYVSIFIGLMALIIVFLVYRNFKRSRQEVKTINELNKQINQQNYHLEKALNELNTSSQEKDRILRAVAHDLRNPIGGIASLTTIMAEEEYNDEQKEMIKLVKETSLNSLELINEILEAANINSVELNPEPTEINGLLNNSVELLRFKAAEKGQEILFEPLDKQIELSVSREKIWRVVSNLITNAIKFSPTGATIQVKAAEFEHKIVIAVKDNGIGIPNNLKDQIFNMFTSAQRPGTAGEKSFGLGLSICKQIMEKHHGKIWFESDEANGTTFFISLPLANTGVKKNSTQELSEPTA</sequence>
<keyword evidence="7" id="KW-1133">Transmembrane helix</keyword>
<keyword evidence="3" id="KW-0597">Phosphoprotein</keyword>
<dbReference type="InterPro" id="IPR019734">
    <property type="entry name" value="TPR_rpt"/>
</dbReference>
<feature type="coiled-coil region" evidence="6">
    <location>
        <begin position="439"/>
        <end position="483"/>
    </location>
</feature>
<dbReference type="Pfam" id="PF00512">
    <property type="entry name" value="HisKA"/>
    <property type="match status" value="1"/>
</dbReference>
<dbReference type="PANTHER" id="PTHR43047">
    <property type="entry name" value="TWO-COMPONENT HISTIDINE PROTEIN KINASE"/>
    <property type="match status" value="1"/>
</dbReference>
<dbReference type="SUPFAM" id="SSF47384">
    <property type="entry name" value="Homodimeric domain of signal transducing histidine kinase"/>
    <property type="match status" value="1"/>
</dbReference>
<organism evidence="9 10">
    <name type="scientific">Mucilaginibacter achroorhodeus</name>
    <dbReference type="NCBI Taxonomy" id="2599294"/>
    <lineage>
        <taxon>Bacteria</taxon>
        <taxon>Pseudomonadati</taxon>
        <taxon>Bacteroidota</taxon>
        <taxon>Sphingobacteriia</taxon>
        <taxon>Sphingobacteriales</taxon>
        <taxon>Sphingobacteriaceae</taxon>
        <taxon>Mucilaginibacter</taxon>
    </lineage>
</organism>
<dbReference type="Proteomes" id="UP000318010">
    <property type="component" value="Unassembled WGS sequence"/>
</dbReference>
<name>A0A563U4K8_9SPHI</name>
<evidence type="ECO:0000256" key="4">
    <source>
        <dbReference type="ARBA" id="ARBA00022679"/>
    </source>
</evidence>
<feature type="domain" description="Histidine kinase" evidence="8">
    <location>
        <begin position="483"/>
        <end position="697"/>
    </location>
</feature>
<dbReference type="RefSeq" id="WP_146271556.1">
    <property type="nucleotide sequence ID" value="NZ_VOEI01000003.1"/>
</dbReference>
<evidence type="ECO:0000256" key="2">
    <source>
        <dbReference type="ARBA" id="ARBA00012438"/>
    </source>
</evidence>
<feature type="transmembrane region" description="Helical" evidence="7">
    <location>
        <begin position="416"/>
        <end position="436"/>
    </location>
</feature>
<dbReference type="SUPFAM" id="SSF55874">
    <property type="entry name" value="ATPase domain of HSP90 chaperone/DNA topoisomerase II/histidine kinase"/>
    <property type="match status" value="1"/>
</dbReference>
<dbReference type="SUPFAM" id="SSF48452">
    <property type="entry name" value="TPR-like"/>
    <property type="match status" value="1"/>
</dbReference>
<evidence type="ECO:0000256" key="5">
    <source>
        <dbReference type="ARBA" id="ARBA00022777"/>
    </source>
</evidence>
<comment type="caution">
    <text evidence="9">The sequence shown here is derived from an EMBL/GenBank/DDBJ whole genome shotgun (WGS) entry which is preliminary data.</text>
</comment>
<reference evidence="9 10" key="1">
    <citation type="submission" date="2019-07" db="EMBL/GenBank/DDBJ databases">
        <authorList>
            <person name="Kim J."/>
        </authorList>
    </citation>
    <scope>NUCLEOTIDE SEQUENCE [LARGE SCALE GENOMIC DNA]</scope>
    <source>
        <strain evidence="9 10">MJ1a</strain>
    </source>
</reference>
<dbReference type="FunFam" id="3.30.565.10:FF:000006">
    <property type="entry name" value="Sensor histidine kinase WalK"/>
    <property type="match status" value="1"/>
</dbReference>
<dbReference type="OrthoDB" id="9810447at2"/>
<keyword evidence="7" id="KW-0812">Transmembrane</keyword>
<dbReference type="GO" id="GO:0005886">
    <property type="term" value="C:plasma membrane"/>
    <property type="evidence" value="ECO:0007669"/>
    <property type="project" value="TreeGrafter"/>
</dbReference>
<dbReference type="EMBL" id="VOEI01000003">
    <property type="protein sequence ID" value="TWR26279.1"/>
    <property type="molecule type" value="Genomic_DNA"/>
</dbReference>
<protein>
    <recommendedName>
        <fullName evidence="2">histidine kinase</fullName>
        <ecNumber evidence="2">2.7.13.3</ecNumber>
    </recommendedName>
</protein>
<dbReference type="PRINTS" id="PR00344">
    <property type="entry name" value="BCTRLSENSOR"/>
</dbReference>
<dbReference type="InterPro" id="IPR003661">
    <property type="entry name" value="HisK_dim/P_dom"/>
</dbReference>
<dbReference type="InterPro" id="IPR011990">
    <property type="entry name" value="TPR-like_helical_dom_sf"/>
</dbReference>
<keyword evidence="5" id="KW-0418">Kinase</keyword>
<evidence type="ECO:0000259" key="8">
    <source>
        <dbReference type="PROSITE" id="PS50109"/>
    </source>
</evidence>
<dbReference type="Gene3D" id="1.25.40.10">
    <property type="entry name" value="Tetratricopeptide repeat domain"/>
    <property type="match status" value="2"/>
</dbReference>
<dbReference type="Gene3D" id="3.30.565.10">
    <property type="entry name" value="Histidine kinase-like ATPase, C-terminal domain"/>
    <property type="match status" value="1"/>
</dbReference>
<dbReference type="InterPro" id="IPR036890">
    <property type="entry name" value="HATPase_C_sf"/>
</dbReference>
<dbReference type="SMART" id="SM00388">
    <property type="entry name" value="HisKA"/>
    <property type="match status" value="1"/>
</dbReference>
<keyword evidence="4" id="KW-0808">Transferase</keyword>
<dbReference type="GO" id="GO:0000155">
    <property type="term" value="F:phosphorelay sensor kinase activity"/>
    <property type="evidence" value="ECO:0007669"/>
    <property type="project" value="InterPro"/>
</dbReference>
<dbReference type="EC" id="2.7.13.3" evidence="2"/>
<dbReference type="CDD" id="cd00075">
    <property type="entry name" value="HATPase"/>
    <property type="match status" value="1"/>
</dbReference>
<dbReference type="InterPro" id="IPR036097">
    <property type="entry name" value="HisK_dim/P_sf"/>
</dbReference>
<dbReference type="Pfam" id="PF02518">
    <property type="entry name" value="HATPase_c"/>
    <property type="match status" value="1"/>
</dbReference>
<dbReference type="PANTHER" id="PTHR43047:SF72">
    <property type="entry name" value="OSMOSENSING HISTIDINE PROTEIN KINASE SLN1"/>
    <property type="match status" value="1"/>
</dbReference>
<keyword evidence="7" id="KW-0472">Membrane</keyword>
<keyword evidence="6" id="KW-0175">Coiled coil</keyword>
<evidence type="ECO:0000256" key="3">
    <source>
        <dbReference type="ARBA" id="ARBA00022553"/>
    </source>
</evidence>
<evidence type="ECO:0000256" key="6">
    <source>
        <dbReference type="SAM" id="Coils"/>
    </source>
</evidence>